<keyword evidence="3" id="KW-1185">Reference proteome</keyword>
<dbReference type="Proteomes" id="UP000070475">
    <property type="component" value="Unassembled WGS sequence"/>
</dbReference>
<proteinExistence type="predicted"/>
<evidence type="ECO:0000313" key="2">
    <source>
        <dbReference type="EMBL" id="KWX81448.1"/>
    </source>
</evidence>
<comment type="caution">
    <text evidence="2">The sequence shown here is derived from an EMBL/GenBank/DDBJ whole genome shotgun (WGS) entry which is preliminary data.</text>
</comment>
<evidence type="ECO:0000256" key="1">
    <source>
        <dbReference type="SAM" id="MobiDB-lite"/>
    </source>
</evidence>
<evidence type="ECO:0000313" key="3">
    <source>
        <dbReference type="Proteomes" id="UP000070475"/>
    </source>
</evidence>
<feature type="compositionally biased region" description="Basic and acidic residues" evidence="1">
    <location>
        <begin position="118"/>
        <end position="130"/>
    </location>
</feature>
<organism evidence="2 3">
    <name type="scientific">Paenibacillus riograndensis</name>
    <dbReference type="NCBI Taxonomy" id="483937"/>
    <lineage>
        <taxon>Bacteria</taxon>
        <taxon>Bacillati</taxon>
        <taxon>Bacillota</taxon>
        <taxon>Bacilli</taxon>
        <taxon>Bacillales</taxon>
        <taxon>Paenibacillaceae</taxon>
        <taxon>Paenibacillus</taxon>
        <taxon>Paenibacillus sonchi group</taxon>
    </lineage>
</organism>
<reference evidence="2 3" key="1">
    <citation type="submission" date="2015-08" db="EMBL/GenBank/DDBJ databases">
        <title>Genomes of Paenibacillus riograndensis.</title>
        <authorList>
            <person name="Sant'Anna F.H."/>
            <person name="Souza R."/>
            <person name="Ambrosini A."/>
            <person name="Bach E."/>
            <person name="Fernandes G."/>
            <person name="Balsanelli E."/>
            <person name="Baura V.A."/>
            <person name="Pedrosa F.O."/>
            <person name="Souza E.M."/>
            <person name="Passaglia L."/>
        </authorList>
    </citation>
    <scope>NUCLEOTIDE SEQUENCE [LARGE SCALE GENOMIC DNA]</scope>
    <source>
        <strain evidence="2 3">CAS34</strain>
    </source>
</reference>
<feature type="region of interest" description="Disordered" evidence="1">
    <location>
        <begin position="1"/>
        <end position="36"/>
    </location>
</feature>
<sequence>MLRRHGLAMVQGSSPSCPVMASGERAGRRGNGQGAGECTAGVDAVDVLRRGLATLRRYGLLQPAATLQGACSRAGAAAAPRTQLQGKAGHCIQDASQPAAYDAAGSLPAVALRLRPDSKDVVPARGDGRHVGPSVRLGSEREE</sequence>
<feature type="region of interest" description="Disordered" evidence="1">
    <location>
        <begin position="118"/>
        <end position="143"/>
    </location>
</feature>
<dbReference type="AlphaFoldDB" id="A0A132UD24"/>
<accession>A0A132UD24</accession>
<dbReference type="EMBL" id="LIRB01000026">
    <property type="protein sequence ID" value="KWX81448.1"/>
    <property type="molecule type" value="Genomic_DNA"/>
</dbReference>
<name>A0A132UD24_9BACL</name>
<feature type="non-terminal residue" evidence="2">
    <location>
        <position position="143"/>
    </location>
</feature>
<protein>
    <submittedName>
        <fullName evidence="2">Uncharacterized protein</fullName>
    </submittedName>
</protein>
<gene>
    <name evidence="2" type="ORF">AMQ84_00095</name>
</gene>
<dbReference type="PATRIC" id="fig|483937.3.peg.830"/>